<dbReference type="Proteomes" id="UP001431572">
    <property type="component" value="Chromosome 1"/>
</dbReference>
<reference evidence="2 4" key="1">
    <citation type="submission" date="2020-06" db="EMBL/GenBank/DDBJ databases">
        <title>Anoxygenic phototrophic Chloroflexota member uses a Type I reaction center.</title>
        <authorList>
            <person name="Tsuji J.M."/>
            <person name="Shaw N.A."/>
            <person name="Nagashima S."/>
            <person name="Venkiteswaran J."/>
            <person name="Schiff S.L."/>
            <person name="Hanada S."/>
            <person name="Tank M."/>
            <person name="Neufeld J.D."/>
        </authorList>
    </citation>
    <scope>NUCLEOTIDE SEQUENCE [LARGE SCALE GENOMIC DNA]</scope>
    <source>
        <strain evidence="2">L227-S17</strain>
    </source>
</reference>
<evidence type="ECO:0000256" key="1">
    <source>
        <dbReference type="SAM" id="Phobius"/>
    </source>
</evidence>
<evidence type="ECO:0000313" key="3">
    <source>
        <dbReference type="EMBL" id="WJW66877.1"/>
    </source>
</evidence>
<organism evidence="2 4">
    <name type="scientific">Candidatus Chlorohelix allophototropha</name>
    <dbReference type="NCBI Taxonomy" id="3003348"/>
    <lineage>
        <taxon>Bacteria</taxon>
        <taxon>Bacillati</taxon>
        <taxon>Chloroflexota</taxon>
        <taxon>Chloroflexia</taxon>
        <taxon>Candidatus Chloroheliales</taxon>
        <taxon>Candidatus Chloroheliaceae</taxon>
        <taxon>Candidatus Chlorohelix</taxon>
    </lineage>
</organism>
<dbReference type="EMBL" id="JACATZ010000001">
    <property type="protein sequence ID" value="NWJ44996.1"/>
    <property type="molecule type" value="Genomic_DNA"/>
</dbReference>
<evidence type="ECO:0000313" key="2">
    <source>
        <dbReference type="EMBL" id="NWJ44996.1"/>
    </source>
</evidence>
<keyword evidence="1" id="KW-1133">Transmembrane helix</keyword>
<dbReference type="Proteomes" id="UP000521676">
    <property type="component" value="Unassembled WGS sequence"/>
</dbReference>
<accession>A0A8T7M236</accession>
<reference evidence="3" key="2">
    <citation type="journal article" date="2024" name="Nature">
        <title>Anoxygenic phototroph of the Chloroflexota uses a type I reaction centre.</title>
        <authorList>
            <person name="Tsuji J.M."/>
            <person name="Shaw N.A."/>
            <person name="Nagashima S."/>
            <person name="Venkiteswaran J.J."/>
            <person name="Schiff S.L."/>
            <person name="Watanabe T."/>
            <person name="Fukui M."/>
            <person name="Hanada S."/>
            <person name="Tank M."/>
            <person name="Neufeld J.D."/>
        </authorList>
    </citation>
    <scope>NUCLEOTIDE SEQUENCE</scope>
    <source>
        <strain evidence="3">L227-S17</strain>
    </source>
</reference>
<name>A0A8T7M236_9CHLR</name>
<sequence>MAKQTVEKQAAKKPQRNAFSDRNWEVLFITFVFFLSVVATGVMVLVSVQQEVFRIIPAAALLAMVELWLLFTIPLYSRLSFWGSLIFIATFLFFAVPAAVLNLLPDIWIVITWLFVVVSGVCFVLMFRQKALFLPPPPVRNHSKKTPEQPHSSKQ</sequence>
<evidence type="ECO:0000313" key="4">
    <source>
        <dbReference type="Proteomes" id="UP000521676"/>
    </source>
</evidence>
<dbReference type="RefSeq" id="WP_341468770.1">
    <property type="nucleotide sequence ID" value="NZ_CP128399.1"/>
</dbReference>
<dbReference type="EMBL" id="CP128399">
    <property type="protein sequence ID" value="WJW66877.1"/>
    <property type="molecule type" value="Genomic_DNA"/>
</dbReference>
<feature type="transmembrane region" description="Helical" evidence="1">
    <location>
        <begin position="107"/>
        <end position="127"/>
    </location>
</feature>
<keyword evidence="5" id="KW-1185">Reference proteome</keyword>
<keyword evidence="1" id="KW-0472">Membrane</keyword>
<evidence type="ECO:0000313" key="5">
    <source>
        <dbReference type="Proteomes" id="UP001431572"/>
    </source>
</evidence>
<feature type="transmembrane region" description="Helical" evidence="1">
    <location>
        <begin position="26"/>
        <end position="46"/>
    </location>
</feature>
<feature type="transmembrane region" description="Helical" evidence="1">
    <location>
        <begin position="52"/>
        <end position="72"/>
    </location>
</feature>
<feature type="transmembrane region" description="Helical" evidence="1">
    <location>
        <begin position="79"/>
        <end position="101"/>
    </location>
</feature>
<proteinExistence type="predicted"/>
<protein>
    <submittedName>
        <fullName evidence="2">Uncharacterized protein</fullName>
    </submittedName>
</protein>
<gene>
    <name evidence="2" type="ORF">HXX08_03870</name>
    <name evidence="3" type="ORF">OZ401_000122</name>
</gene>
<dbReference type="AlphaFoldDB" id="A0A8T7M236"/>
<keyword evidence="1" id="KW-0812">Transmembrane</keyword>